<dbReference type="AlphaFoldDB" id="A0A0N8PPP7"/>
<dbReference type="RefSeq" id="WP_054968019.1">
    <property type="nucleotide sequence ID" value="NZ_LJCO01000019.1"/>
</dbReference>
<protein>
    <submittedName>
        <fullName evidence="1">Uncharacterized protein</fullName>
    </submittedName>
</protein>
<organism evidence="1 2">
    <name type="scientific">Alicyclobacillus ferrooxydans</name>
    <dbReference type="NCBI Taxonomy" id="471514"/>
    <lineage>
        <taxon>Bacteria</taxon>
        <taxon>Bacillati</taxon>
        <taxon>Bacillota</taxon>
        <taxon>Bacilli</taxon>
        <taxon>Bacillales</taxon>
        <taxon>Alicyclobacillaceae</taxon>
        <taxon>Alicyclobacillus</taxon>
    </lineage>
</organism>
<keyword evidence="2" id="KW-1185">Reference proteome</keyword>
<dbReference type="STRING" id="471514.AN477_04705"/>
<evidence type="ECO:0000313" key="2">
    <source>
        <dbReference type="Proteomes" id="UP000050482"/>
    </source>
</evidence>
<name>A0A0N8PPP7_9BACL</name>
<dbReference type="Proteomes" id="UP000050482">
    <property type="component" value="Unassembled WGS sequence"/>
</dbReference>
<proteinExistence type="predicted"/>
<accession>A0A0N8PPP7</accession>
<dbReference type="EMBL" id="LJCO01000019">
    <property type="protein sequence ID" value="KPV44917.1"/>
    <property type="molecule type" value="Genomic_DNA"/>
</dbReference>
<dbReference type="PATRIC" id="fig|471514.4.peg.3097"/>
<sequence>MNEVHHTHWEFDSVCPKCGNVNHVTAPAGEVAVRVHCEHCTHGYDYTHVVKEHEVVDEDDQR</sequence>
<reference evidence="1 2" key="1">
    <citation type="submission" date="2015-09" db="EMBL/GenBank/DDBJ databases">
        <title>Draft genome sequence of Alicyclobacillus ferrooxydans DSM 22381.</title>
        <authorList>
            <person name="Hemp J."/>
        </authorList>
    </citation>
    <scope>NUCLEOTIDE SEQUENCE [LARGE SCALE GENOMIC DNA]</scope>
    <source>
        <strain evidence="1 2">TC-34</strain>
    </source>
</reference>
<evidence type="ECO:0000313" key="1">
    <source>
        <dbReference type="EMBL" id="KPV44917.1"/>
    </source>
</evidence>
<comment type="caution">
    <text evidence="1">The sequence shown here is derived from an EMBL/GenBank/DDBJ whole genome shotgun (WGS) entry which is preliminary data.</text>
</comment>
<gene>
    <name evidence="1" type="ORF">AN477_04705</name>
</gene>
<dbReference type="OrthoDB" id="2991200at2"/>